<accession>A0A512RPV6</accession>
<dbReference type="InterPro" id="IPR019405">
    <property type="entry name" value="Lactonase_7-beta_prop"/>
</dbReference>
<dbReference type="NCBIfam" id="TIGR02276">
    <property type="entry name" value="beta_rpt_yvtn"/>
    <property type="match status" value="1"/>
</dbReference>
<reference evidence="1 2" key="1">
    <citation type="submission" date="2019-07" db="EMBL/GenBank/DDBJ databases">
        <title>Whole genome shotgun sequence of Chitinophaga cymbidii NBRC 109752.</title>
        <authorList>
            <person name="Hosoyama A."/>
            <person name="Uohara A."/>
            <person name="Ohji S."/>
            <person name="Ichikawa N."/>
        </authorList>
    </citation>
    <scope>NUCLEOTIDE SEQUENCE [LARGE SCALE GENOMIC DNA]</scope>
    <source>
        <strain evidence="1 2">NBRC 109752</strain>
    </source>
</reference>
<dbReference type="PANTHER" id="PTHR47197:SF3">
    <property type="entry name" value="DIHYDRO-HEME D1 DEHYDROGENASE"/>
    <property type="match status" value="1"/>
</dbReference>
<dbReference type="Gene3D" id="2.130.10.10">
    <property type="entry name" value="YVTN repeat-like/Quinoprotein amine dehydrogenase"/>
    <property type="match status" value="3"/>
</dbReference>
<dbReference type="InterPro" id="IPR011048">
    <property type="entry name" value="Haem_d1_sf"/>
</dbReference>
<protein>
    <recommendedName>
        <fullName evidence="3">YncE family protein</fullName>
    </recommendedName>
</protein>
<dbReference type="SUPFAM" id="SSF51004">
    <property type="entry name" value="C-terminal (heme d1) domain of cytochrome cd1-nitrite reductase"/>
    <property type="match status" value="1"/>
</dbReference>
<evidence type="ECO:0008006" key="3">
    <source>
        <dbReference type="Google" id="ProtNLM"/>
    </source>
</evidence>
<evidence type="ECO:0000313" key="1">
    <source>
        <dbReference type="EMBL" id="GEP97729.1"/>
    </source>
</evidence>
<dbReference type="Pfam" id="PF10282">
    <property type="entry name" value="Lactonase"/>
    <property type="match status" value="1"/>
</dbReference>
<dbReference type="Proteomes" id="UP000321436">
    <property type="component" value="Unassembled WGS sequence"/>
</dbReference>
<proteinExistence type="predicted"/>
<evidence type="ECO:0000313" key="2">
    <source>
        <dbReference type="Proteomes" id="UP000321436"/>
    </source>
</evidence>
<dbReference type="AlphaFoldDB" id="A0A512RPV6"/>
<name>A0A512RPV6_9BACT</name>
<keyword evidence="2" id="KW-1185">Reference proteome</keyword>
<organism evidence="1 2">
    <name type="scientific">Chitinophaga cymbidii</name>
    <dbReference type="NCBI Taxonomy" id="1096750"/>
    <lineage>
        <taxon>Bacteria</taxon>
        <taxon>Pseudomonadati</taxon>
        <taxon>Bacteroidota</taxon>
        <taxon>Chitinophagia</taxon>
        <taxon>Chitinophagales</taxon>
        <taxon>Chitinophagaceae</taxon>
        <taxon>Chitinophaga</taxon>
    </lineage>
</organism>
<dbReference type="InterPro" id="IPR051200">
    <property type="entry name" value="Host-pathogen_enzymatic-act"/>
</dbReference>
<sequence>MDDMDMPEKNINYPAAYIVNGESSTVSVIKLADNTVAETIELMTSPGNMAMWPHHASVFSIFEVSRIAIGVPGTDLSAGHAGNMGGMKGKVLIIDGLKGTIIKNLEVPAMNHNAAFSPDGCEIWTSQMEMEGKVLVFDAQNYTLKNTIRVGMEPAEVTFSADGTKAYVANGGDNTVSVIDPASKAILATIPVGENPVGAWVGFDGKMYLDNEDGQSISVIDVATNAVVQTIPLGFMPGSAAHLASKKELWVTDPDNGQVHFWTLDASGNQWVHGGKFQAGAGAHAVAFTSDGSTAYVTNQLAASVSVLKVADHVKIKDIPVGKKPNGIVIKQ</sequence>
<dbReference type="EMBL" id="BKAU01000005">
    <property type="protein sequence ID" value="GEP97729.1"/>
    <property type="molecule type" value="Genomic_DNA"/>
</dbReference>
<comment type="caution">
    <text evidence="1">The sequence shown here is derived from an EMBL/GenBank/DDBJ whole genome shotgun (WGS) entry which is preliminary data.</text>
</comment>
<dbReference type="PANTHER" id="PTHR47197">
    <property type="entry name" value="PROTEIN NIRF"/>
    <property type="match status" value="1"/>
</dbReference>
<dbReference type="InterPro" id="IPR015943">
    <property type="entry name" value="WD40/YVTN_repeat-like_dom_sf"/>
</dbReference>
<dbReference type="InterPro" id="IPR011964">
    <property type="entry name" value="YVTN_b-propeller_repeat"/>
</dbReference>
<gene>
    <name evidence="1" type="ORF">CCY01nite_39890</name>
</gene>